<name>A0ABW3WL74_9FLAO</name>
<comment type="caution">
    <text evidence="2">The sequence shown here is derived from an EMBL/GenBank/DDBJ whole genome shotgun (WGS) entry which is preliminary data.</text>
</comment>
<dbReference type="PROSITE" id="PS51257">
    <property type="entry name" value="PROKAR_LIPOPROTEIN"/>
    <property type="match status" value="1"/>
</dbReference>
<dbReference type="EMBL" id="JBHTMV010000001">
    <property type="protein sequence ID" value="MFD1292207.1"/>
    <property type="molecule type" value="Genomic_DNA"/>
</dbReference>
<dbReference type="Gene3D" id="3.40.33.10">
    <property type="entry name" value="CAP"/>
    <property type="match status" value="1"/>
</dbReference>
<dbReference type="SUPFAM" id="SSF55797">
    <property type="entry name" value="PR-1-like"/>
    <property type="match status" value="1"/>
</dbReference>
<proteinExistence type="predicted"/>
<dbReference type="InterPro" id="IPR014044">
    <property type="entry name" value="CAP_dom"/>
</dbReference>
<dbReference type="Pfam" id="PF00188">
    <property type="entry name" value="CAP"/>
    <property type="match status" value="1"/>
</dbReference>
<dbReference type="Proteomes" id="UP001597241">
    <property type="component" value="Unassembled WGS sequence"/>
</dbReference>
<dbReference type="CDD" id="cd05379">
    <property type="entry name" value="CAP_bacterial"/>
    <property type="match status" value="1"/>
</dbReference>
<sequence length="168" mass="18637">MKLLTPKYFVALMLSFVLFSCSKDSDGIYFEGTAEIEIVENISYSALELEILSLVNAHRESIGIAPLKTLDIVSGVAESHTNYMIETGEVSHDNFSTRSEILMKNTQAKTVGENVAYGYGSAEGVVNGWLDSEGHRSVIENATYTHFGISTESNEHGRNYFTQIFIHK</sequence>
<evidence type="ECO:0000259" key="1">
    <source>
        <dbReference type="Pfam" id="PF00188"/>
    </source>
</evidence>
<organism evidence="2 3">
    <name type="scientific">Lutibacter holmesii</name>
    <dbReference type="NCBI Taxonomy" id="1137985"/>
    <lineage>
        <taxon>Bacteria</taxon>
        <taxon>Pseudomonadati</taxon>
        <taxon>Bacteroidota</taxon>
        <taxon>Flavobacteriia</taxon>
        <taxon>Flavobacteriales</taxon>
        <taxon>Flavobacteriaceae</taxon>
        <taxon>Lutibacter</taxon>
    </lineage>
</organism>
<evidence type="ECO:0000313" key="2">
    <source>
        <dbReference type="EMBL" id="MFD1292207.1"/>
    </source>
</evidence>
<reference evidence="3" key="1">
    <citation type="journal article" date="2019" name="Int. J. Syst. Evol. Microbiol.">
        <title>The Global Catalogue of Microorganisms (GCM) 10K type strain sequencing project: providing services to taxonomists for standard genome sequencing and annotation.</title>
        <authorList>
            <consortium name="The Broad Institute Genomics Platform"/>
            <consortium name="The Broad Institute Genome Sequencing Center for Infectious Disease"/>
            <person name="Wu L."/>
            <person name="Ma J."/>
        </authorList>
    </citation>
    <scope>NUCLEOTIDE SEQUENCE [LARGE SCALE GENOMIC DNA]</scope>
    <source>
        <strain evidence="3">CCUG 62221</strain>
    </source>
</reference>
<gene>
    <name evidence="2" type="ORF">ACFQ5N_00025</name>
</gene>
<dbReference type="PANTHER" id="PTHR31157:SF1">
    <property type="entry name" value="SCP DOMAIN-CONTAINING PROTEIN"/>
    <property type="match status" value="1"/>
</dbReference>
<dbReference type="RefSeq" id="WP_386806693.1">
    <property type="nucleotide sequence ID" value="NZ_JBHTMV010000001.1"/>
</dbReference>
<keyword evidence="3" id="KW-1185">Reference proteome</keyword>
<evidence type="ECO:0000313" key="3">
    <source>
        <dbReference type="Proteomes" id="UP001597241"/>
    </source>
</evidence>
<dbReference type="InterPro" id="IPR035940">
    <property type="entry name" value="CAP_sf"/>
</dbReference>
<accession>A0ABW3WL74</accession>
<dbReference type="PANTHER" id="PTHR31157">
    <property type="entry name" value="SCP DOMAIN-CONTAINING PROTEIN"/>
    <property type="match status" value="1"/>
</dbReference>
<feature type="domain" description="SCP" evidence="1">
    <location>
        <begin position="52"/>
        <end position="165"/>
    </location>
</feature>
<protein>
    <submittedName>
        <fullName evidence="2">CAP domain-containing protein</fullName>
    </submittedName>
</protein>